<comment type="caution">
    <text evidence="1">The sequence shown here is derived from an EMBL/GenBank/DDBJ whole genome shotgun (WGS) entry which is preliminary data.</text>
</comment>
<gene>
    <name evidence="1" type="ORF">V7x_00780</name>
</gene>
<protein>
    <submittedName>
        <fullName evidence="1">Uncharacterized protein</fullName>
    </submittedName>
</protein>
<accession>A0A5C6FQI8</accession>
<reference evidence="1 2" key="1">
    <citation type="submission" date="2019-02" db="EMBL/GenBank/DDBJ databases">
        <title>Deep-cultivation of Planctomycetes and their phenomic and genomic characterization uncovers novel biology.</title>
        <authorList>
            <person name="Wiegand S."/>
            <person name="Jogler M."/>
            <person name="Boedeker C."/>
            <person name="Pinto D."/>
            <person name="Vollmers J."/>
            <person name="Rivas-Marin E."/>
            <person name="Kohn T."/>
            <person name="Peeters S.H."/>
            <person name="Heuer A."/>
            <person name="Rast P."/>
            <person name="Oberbeckmann S."/>
            <person name="Bunk B."/>
            <person name="Jeske O."/>
            <person name="Meyerdierks A."/>
            <person name="Storesund J.E."/>
            <person name="Kallscheuer N."/>
            <person name="Luecker S."/>
            <person name="Lage O.M."/>
            <person name="Pohl T."/>
            <person name="Merkel B.J."/>
            <person name="Hornburger P."/>
            <person name="Mueller R.-W."/>
            <person name="Bruemmer F."/>
            <person name="Labrenz M."/>
            <person name="Spormann A.M."/>
            <person name="Op Den Camp H."/>
            <person name="Overmann J."/>
            <person name="Amann R."/>
            <person name="Jetten M.S.M."/>
            <person name="Mascher T."/>
            <person name="Medema M.H."/>
            <person name="Devos D.P."/>
            <person name="Kaster A.-K."/>
            <person name="Ovreas L."/>
            <person name="Rohde M."/>
            <person name="Galperin M.Y."/>
            <person name="Jogler C."/>
        </authorList>
    </citation>
    <scope>NUCLEOTIDE SEQUENCE [LARGE SCALE GENOMIC DNA]</scope>
    <source>
        <strain evidence="1 2">V7</strain>
    </source>
</reference>
<evidence type="ECO:0000313" key="2">
    <source>
        <dbReference type="Proteomes" id="UP000316476"/>
    </source>
</evidence>
<evidence type="ECO:0000313" key="1">
    <source>
        <dbReference type="EMBL" id="TWU64534.1"/>
    </source>
</evidence>
<dbReference type="Proteomes" id="UP000316476">
    <property type="component" value="Unassembled WGS sequence"/>
</dbReference>
<name>A0A5C6FQI8_9PLAN</name>
<sequence length="232" mass="25949">MGTVIIPPRDHVESWGISSTLAEYPDLRITPVPGVDAVCIQGELPVAAQKPGHPLVVDKFRIRIEVPFDFPRSPPLVFEVGGRVPKEFHQLENGALCLASPTRQLLHLHNRHTLLSFIHSFVVPYFYGVVLMERGMSLPFGELAHGRSGLLADFQQLFRTDNSEAAIAFVGLTARPKRKANHCMCPCGSGVRLSRCQVHHAHVIGLRKTLGRRWFKYQHEALTRGTAKQILR</sequence>
<dbReference type="CDD" id="cd11685">
    <property type="entry name" value="UEV_TSG101-like"/>
    <property type="match status" value="1"/>
</dbReference>
<dbReference type="EMBL" id="SJPZ01000001">
    <property type="protein sequence ID" value="TWU64534.1"/>
    <property type="molecule type" value="Genomic_DNA"/>
</dbReference>
<proteinExistence type="predicted"/>
<organism evidence="1 2">
    <name type="scientific">Crateriforma conspicua</name>
    <dbReference type="NCBI Taxonomy" id="2527996"/>
    <lineage>
        <taxon>Bacteria</taxon>
        <taxon>Pseudomonadati</taxon>
        <taxon>Planctomycetota</taxon>
        <taxon>Planctomycetia</taxon>
        <taxon>Planctomycetales</taxon>
        <taxon>Planctomycetaceae</taxon>
        <taxon>Crateriforma</taxon>
    </lineage>
</organism>
<dbReference type="AlphaFoldDB" id="A0A5C6FQI8"/>